<proteinExistence type="predicted"/>
<sequence>MATAHNVHVRPAESGILAIKQDEETAAKVSDLLQKDLENHHVYFNAEGFHNHIPHHLLTLYGTGANSDHLQMAYDTNATYQIRARPPKTQVVEELEADYANAATKYFSRGTQYSSFLEFFEREIEKKGWQDVISEYVFADSDVSRQLFSRLYSGFLHPMIQLMFGLDAESRKLVHSAHWDDPNRVYDGVLARAPQEAIDLMAKIKVREEELEERTVEMLHTAAYVAAAAAWHPPHIPKFDFFLITLPAAAPPLHVDILRTYMPARDQKPVSHARELLPRFHVIRDDGHTIKVVRAMLIGQEVSKPYAGKDWIRIQTDDDWLRMHYLLLDGVEGQPSQWVRSAGFEQAWEDVPQRT</sequence>
<comment type="caution">
    <text evidence="1">The sequence shown here is derived from an EMBL/GenBank/DDBJ whole genome shotgun (WGS) entry which is preliminary data.</text>
</comment>
<reference evidence="1" key="2">
    <citation type="submission" date="2021-10" db="EMBL/GenBank/DDBJ databases">
        <authorList>
            <person name="Piombo E."/>
        </authorList>
    </citation>
    <scope>NUCLEOTIDE SEQUENCE</scope>
</reference>
<organism evidence="1 2">
    <name type="scientific">Clonostachys rosea f. rosea IK726</name>
    <dbReference type="NCBI Taxonomy" id="1349383"/>
    <lineage>
        <taxon>Eukaryota</taxon>
        <taxon>Fungi</taxon>
        <taxon>Dikarya</taxon>
        <taxon>Ascomycota</taxon>
        <taxon>Pezizomycotina</taxon>
        <taxon>Sordariomycetes</taxon>
        <taxon>Hypocreomycetidae</taxon>
        <taxon>Hypocreales</taxon>
        <taxon>Bionectriaceae</taxon>
        <taxon>Clonostachys</taxon>
    </lineage>
</organism>
<accession>A0ACA9TQR1</accession>
<keyword evidence="2" id="KW-1185">Reference proteome</keyword>
<reference evidence="1" key="1">
    <citation type="submission" date="2020-04" db="EMBL/GenBank/DDBJ databases">
        <authorList>
            <person name="Broberg M."/>
        </authorList>
    </citation>
    <scope>NUCLEOTIDE SEQUENCE</scope>
</reference>
<gene>
    <name evidence="1" type="ORF">CRV2_00000379</name>
</gene>
<dbReference type="EMBL" id="CADEHS020000007">
    <property type="protein sequence ID" value="CAG9943224.1"/>
    <property type="molecule type" value="Genomic_DNA"/>
</dbReference>
<evidence type="ECO:0000313" key="1">
    <source>
        <dbReference type="EMBL" id="CAG9943224.1"/>
    </source>
</evidence>
<dbReference type="Proteomes" id="UP000836387">
    <property type="component" value="Unassembled WGS sequence"/>
</dbReference>
<name>A0ACA9TQR1_BIOOC</name>
<evidence type="ECO:0000313" key="2">
    <source>
        <dbReference type="Proteomes" id="UP000836387"/>
    </source>
</evidence>
<protein>
    <submittedName>
        <fullName evidence="1">Uncharacterized protein</fullName>
    </submittedName>
</protein>